<evidence type="ECO:0000256" key="10">
    <source>
        <dbReference type="ARBA" id="ARBA00023211"/>
    </source>
</evidence>
<keyword evidence="6" id="KW-0540">Nuclease</keyword>
<evidence type="ECO:0000256" key="4">
    <source>
        <dbReference type="ARBA" id="ARBA00005533"/>
    </source>
</evidence>
<evidence type="ECO:0000256" key="5">
    <source>
        <dbReference type="ARBA" id="ARBA00012029"/>
    </source>
</evidence>
<keyword evidence="7" id="KW-0479">Metal-binding</keyword>
<keyword evidence="13" id="KW-1185">Reference proteome</keyword>
<keyword evidence="10" id="KW-0464">Manganese</keyword>
<reference evidence="12 13" key="1">
    <citation type="submission" date="2015-11" db="EMBL/GenBank/DDBJ databases">
        <title>Exploring the genomic traits of fungus-feeding bacterial genus Collimonas.</title>
        <authorList>
            <person name="Song C."/>
            <person name="Schmidt R."/>
            <person name="de Jager V."/>
            <person name="Krzyzanowska D."/>
            <person name="Jongedijk E."/>
            <person name="Cankar K."/>
            <person name="Beekwilder J."/>
            <person name="van Veen A."/>
            <person name="de Boer W."/>
            <person name="van Veen J.A."/>
            <person name="Garbeva P."/>
        </authorList>
    </citation>
    <scope>NUCLEOTIDE SEQUENCE [LARGE SCALE GENOMIC DNA]</scope>
    <source>
        <strain evidence="12 13">Ter282</strain>
    </source>
</reference>
<sequence>MIRTLENRFYYLDNFRTVVESVRARYRHLLSEDEQHFVDGFGALPQASQALLVRMVMRKGELFRLSKLKYDEIGCARGAATVLCDAGWLDAQPAIGIEQLFGLLTKVEITDAFPLLRQNKGARKSEQLAMLLDACNDIDSARPLLAWHPGIDDQLLQLRIAPLCDRMRLMFFGNLHQDWSEFVLSELGIFKYEPVDLSPVSQGFSTRREIDEYLHLHACRERFHNGETPETVVADIPAAPYSNDWLEQRRSKLLFQIAQHYERSGMLSDALRHYADCPWPGARLRAVRVLERCGQPVAAFELAQQAEQQPEGEAESQRLLRIMPRLRRQLGHGKIAAASAPQIVEHALTLPRPEQAIAVEAVLEAHLSRADAPAVYVENALLNSLFGLLFWDAIFAPLPGAFFHPFQSGPADLYSLDFRQRRASHFDAGFAQLESGEYRQTILRNFSAKTHTQSPFVFWGVIDDALLTMALDCLPPQHLRICFERILQDIRNNRSGLPDLIQFWPAEKRYRMIEVKGPGDRLQDNQIRWLHYFAEQQIPVTVCYVQWAQEAA</sequence>
<accession>A0A127QEL5</accession>
<dbReference type="Proteomes" id="UP000071778">
    <property type="component" value="Chromosome"/>
</dbReference>
<dbReference type="EMBL" id="CP013235">
    <property type="protein sequence ID" value="AMP08062.1"/>
    <property type="molecule type" value="Genomic_DNA"/>
</dbReference>
<dbReference type="Pfam" id="PF18081">
    <property type="entry name" value="FANC_SAP"/>
    <property type="match status" value="1"/>
</dbReference>
<comment type="similarity">
    <text evidence="4">Belongs to the FAN1 family.</text>
</comment>
<dbReference type="GO" id="GO:0003676">
    <property type="term" value="F:nucleic acid binding"/>
    <property type="evidence" value="ECO:0007669"/>
    <property type="project" value="InterPro"/>
</dbReference>
<evidence type="ECO:0000259" key="11">
    <source>
        <dbReference type="SMART" id="SM00990"/>
    </source>
</evidence>
<feature type="domain" description="VRR-NUC" evidence="11">
    <location>
        <begin position="433"/>
        <end position="547"/>
    </location>
</feature>
<evidence type="ECO:0000313" key="13">
    <source>
        <dbReference type="Proteomes" id="UP000071778"/>
    </source>
</evidence>
<evidence type="ECO:0000256" key="7">
    <source>
        <dbReference type="ARBA" id="ARBA00022723"/>
    </source>
</evidence>
<dbReference type="Pfam" id="PF21315">
    <property type="entry name" value="FAN1_HTH"/>
    <property type="match status" value="1"/>
</dbReference>
<dbReference type="InterPro" id="IPR049125">
    <property type="entry name" value="FAN1-like_WH"/>
</dbReference>
<dbReference type="InterPro" id="IPR040603">
    <property type="entry name" value="FAN1_SAP_bact"/>
</dbReference>
<comment type="cofactor">
    <cofactor evidence="3">
        <name>Mg(2+)</name>
        <dbReference type="ChEBI" id="CHEBI:18420"/>
    </cofactor>
</comment>
<dbReference type="EC" id="3.1.4.1" evidence="5"/>
<dbReference type="PANTHER" id="PTHR15749">
    <property type="entry name" value="FANCONI-ASSOCIATED NUCLEASE 1"/>
    <property type="match status" value="1"/>
</dbReference>
<dbReference type="PATRIC" id="fig|279058.17.peg.261"/>
<organism evidence="12 13">
    <name type="scientific">Collimonas arenae</name>
    <dbReference type="NCBI Taxonomy" id="279058"/>
    <lineage>
        <taxon>Bacteria</taxon>
        <taxon>Pseudomonadati</taxon>
        <taxon>Pseudomonadota</taxon>
        <taxon>Betaproteobacteria</taxon>
        <taxon>Burkholderiales</taxon>
        <taxon>Oxalobacteraceae</taxon>
        <taxon>Collimonas</taxon>
    </lineage>
</organism>
<dbReference type="GO" id="GO:0046872">
    <property type="term" value="F:metal ion binding"/>
    <property type="evidence" value="ECO:0007669"/>
    <property type="project" value="UniProtKB-KW"/>
</dbReference>
<dbReference type="FunFam" id="3.40.1350.10:FF:000024">
    <property type="entry name" value="Fanconi-associated nuclease"/>
    <property type="match status" value="1"/>
</dbReference>
<comment type="catalytic activity">
    <reaction evidence="1">
        <text>Hydrolytically removes 5'-nucleotides successively from the 3'-hydroxy termini of 3'-hydroxy-terminated oligonucleotides.</text>
        <dbReference type="EC" id="3.1.4.1"/>
    </reaction>
</comment>
<evidence type="ECO:0000256" key="9">
    <source>
        <dbReference type="ARBA" id="ARBA00022842"/>
    </source>
</evidence>
<dbReference type="Pfam" id="PF08774">
    <property type="entry name" value="VRR_NUC"/>
    <property type="match status" value="1"/>
</dbReference>
<dbReference type="OrthoDB" id="9803913at2"/>
<dbReference type="InterPro" id="IPR011856">
    <property type="entry name" value="tRNA_endonuc-like_dom_sf"/>
</dbReference>
<evidence type="ECO:0000256" key="6">
    <source>
        <dbReference type="ARBA" id="ARBA00022722"/>
    </source>
</evidence>
<dbReference type="GO" id="GO:0004528">
    <property type="term" value="F:phosphodiesterase I activity"/>
    <property type="evidence" value="ECO:0007669"/>
    <property type="project" value="UniProtKB-EC"/>
</dbReference>
<keyword evidence="8" id="KW-0378">Hydrolase</keyword>
<comment type="cofactor">
    <cofactor evidence="2">
        <name>Mn(2+)</name>
        <dbReference type="ChEBI" id="CHEBI:29035"/>
    </cofactor>
</comment>
<dbReference type="PANTHER" id="PTHR15749:SF4">
    <property type="entry name" value="FANCONI-ASSOCIATED NUCLEASE 1"/>
    <property type="match status" value="1"/>
</dbReference>
<gene>
    <name evidence="12" type="ORF">CAter282_0240</name>
</gene>
<dbReference type="Gene3D" id="3.40.1350.10">
    <property type="match status" value="1"/>
</dbReference>
<dbReference type="RefSeq" id="WP_061531959.1">
    <property type="nucleotide sequence ID" value="NZ_CP013233.1"/>
</dbReference>
<dbReference type="GO" id="GO:0036297">
    <property type="term" value="P:interstrand cross-link repair"/>
    <property type="evidence" value="ECO:0007669"/>
    <property type="project" value="InterPro"/>
</dbReference>
<proteinExistence type="inferred from homology"/>
<evidence type="ECO:0000256" key="8">
    <source>
        <dbReference type="ARBA" id="ARBA00022801"/>
    </source>
</evidence>
<dbReference type="SMART" id="SM00990">
    <property type="entry name" value="VRR_NUC"/>
    <property type="match status" value="1"/>
</dbReference>
<keyword evidence="9" id="KW-0460">Magnesium</keyword>
<dbReference type="InterPro" id="IPR014883">
    <property type="entry name" value="VRR_NUC"/>
</dbReference>
<name>A0A127QEL5_9BURK</name>
<evidence type="ECO:0000256" key="3">
    <source>
        <dbReference type="ARBA" id="ARBA00001946"/>
    </source>
</evidence>
<protein>
    <recommendedName>
        <fullName evidence="5">phosphodiesterase I</fullName>
        <ecNumber evidence="5">3.1.4.1</ecNumber>
    </recommendedName>
</protein>
<evidence type="ECO:0000313" key="12">
    <source>
        <dbReference type="EMBL" id="AMP08062.1"/>
    </source>
</evidence>
<dbReference type="InterPro" id="IPR033315">
    <property type="entry name" value="Fan1-like"/>
</dbReference>
<dbReference type="AlphaFoldDB" id="A0A127QEL5"/>
<evidence type="ECO:0000256" key="1">
    <source>
        <dbReference type="ARBA" id="ARBA00000983"/>
    </source>
</evidence>
<evidence type="ECO:0000256" key="2">
    <source>
        <dbReference type="ARBA" id="ARBA00001936"/>
    </source>
</evidence>